<accession>A0AA42U415</accession>
<dbReference type="RefSeq" id="WP_201704184.1">
    <property type="nucleotide sequence ID" value="NZ_CP068187.1"/>
</dbReference>
<dbReference type="EMBL" id="JAOCIL010000001">
    <property type="protein sequence ID" value="MDH1437543.1"/>
    <property type="molecule type" value="Genomic_DNA"/>
</dbReference>
<organism evidence="1 2">
    <name type="scientific">Acinetobacter johnsonii</name>
    <dbReference type="NCBI Taxonomy" id="40214"/>
    <lineage>
        <taxon>Bacteria</taxon>
        <taxon>Pseudomonadati</taxon>
        <taxon>Pseudomonadota</taxon>
        <taxon>Gammaproteobacteria</taxon>
        <taxon>Moraxellales</taxon>
        <taxon>Moraxellaceae</taxon>
        <taxon>Acinetobacter</taxon>
    </lineage>
</organism>
<dbReference type="AlphaFoldDB" id="A0AA42U415"/>
<evidence type="ECO:0000313" key="1">
    <source>
        <dbReference type="EMBL" id="MDH1437543.1"/>
    </source>
</evidence>
<gene>
    <name evidence="1" type="ORF">N5I27_03770</name>
</gene>
<dbReference type="Proteomes" id="UP001161567">
    <property type="component" value="Unassembled WGS sequence"/>
</dbReference>
<protein>
    <submittedName>
        <fullName evidence="1">Uncharacterized protein</fullName>
    </submittedName>
</protein>
<comment type="caution">
    <text evidence="1">The sequence shown here is derived from an EMBL/GenBank/DDBJ whole genome shotgun (WGS) entry which is preliminary data.</text>
</comment>
<evidence type="ECO:0000313" key="2">
    <source>
        <dbReference type="Proteomes" id="UP001161567"/>
    </source>
</evidence>
<proteinExistence type="predicted"/>
<name>A0AA42U415_ACIJO</name>
<reference evidence="1" key="1">
    <citation type="submission" date="2022-09" db="EMBL/GenBank/DDBJ databases">
        <title>Intensive care unit water sources are persistently colonized with multi-drug resistant bacteria and are the site of extensive horizontal gene transfer of antibiotic resistance genes.</title>
        <authorList>
            <person name="Diorio-Toth L."/>
        </authorList>
    </citation>
    <scope>NUCLEOTIDE SEQUENCE</scope>
    <source>
        <strain evidence="1">GD03725</strain>
    </source>
</reference>
<sequence length="109" mass="12136">MERTKIEGTLPVAIHLVAEQQPLKLKKVVMTQLSGIESVQAQGELLVGQYISIGELAFMTRLVDAEGNEHKLPYDALGHSSRTNLDYLKDLRDQLDAKEQAENSETESN</sequence>